<comment type="caution">
    <text evidence="13">The sequence shown here is derived from an EMBL/GenBank/DDBJ whole genome shotgun (WGS) entry which is preliminary data.</text>
</comment>
<dbReference type="EMBL" id="VOIH02000009">
    <property type="protein sequence ID" value="KAF3437873.1"/>
    <property type="molecule type" value="Genomic_DNA"/>
</dbReference>
<keyword evidence="14" id="KW-1185">Reference proteome</keyword>
<evidence type="ECO:0008006" key="15">
    <source>
        <dbReference type="Google" id="ProtNLM"/>
    </source>
</evidence>
<feature type="binding site" description="axial binding residue" evidence="10">
    <location>
        <position position="444"/>
    </location>
    <ligand>
        <name>heme</name>
        <dbReference type="ChEBI" id="CHEBI:30413"/>
    </ligand>
    <ligandPart>
        <name>Fe</name>
        <dbReference type="ChEBI" id="CHEBI:18248"/>
    </ligandPart>
</feature>
<evidence type="ECO:0000256" key="7">
    <source>
        <dbReference type="ARBA" id="ARBA00023004"/>
    </source>
</evidence>
<dbReference type="PANTHER" id="PTHR47943">
    <property type="entry name" value="CYTOCHROME P450 93A3-LIKE"/>
    <property type="match status" value="1"/>
</dbReference>
<evidence type="ECO:0000313" key="13">
    <source>
        <dbReference type="EMBL" id="KAF3437873.1"/>
    </source>
</evidence>
<dbReference type="PRINTS" id="PR00463">
    <property type="entry name" value="EP450I"/>
</dbReference>
<keyword evidence="9" id="KW-0472">Membrane</keyword>
<protein>
    <recommendedName>
        <fullName evidence="15">Cytochrome P450 CYP736A12-like</fullName>
    </recommendedName>
</protein>
<dbReference type="GO" id="GO:0020037">
    <property type="term" value="F:heme binding"/>
    <property type="evidence" value="ECO:0007669"/>
    <property type="project" value="InterPro"/>
</dbReference>
<dbReference type="Proteomes" id="UP000796880">
    <property type="component" value="Unassembled WGS sequence"/>
</dbReference>
<dbReference type="Pfam" id="PF00067">
    <property type="entry name" value="p450"/>
    <property type="match status" value="1"/>
</dbReference>
<dbReference type="CDD" id="cd11072">
    <property type="entry name" value="CYP71-like"/>
    <property type="match status" value="1"/>
</dbReference>
<comment type="similarity">
    <text evidence="3 11">Belongs to the cytochrome P450 family.</text>
</comment>
<keyword evidence="7 10" id="KW-0408">Iron</keyword>
<evidence type="ECO:0000256" key="3">
    <source>
        <dbReference type="ARBA" id="ARBA00010617"/>
    </source>
</evidence>
<dbReference type="PROSITE" id="PS00086">
    <property type="entry name" value="CYTOCHROME_P450"/>
    <property type="match status" value="1"/>
</dbReference>
<keyword evidence="8 11" id="KW-0503">Monooxygenase</keyword>
<organism evidence="13 14">
    <name type="scientific">Rhamnella rubrinervis</name>
    <dbReference type="NCBI Taxonomy" id="2594499"/>
    <lineage>
        <taxon>Eukaryota</taxon>
        <taxon>Viridiplantae</taxon>
        <taxon>Streptophyta</taxon>
        <taxon>Embryophyta</taxon>
        <taxon>Tracheophyta</taxon>
        <taxon>Spermatophyta</taxon>
        <taxon>Magnoliopsida</taxon>
        <taxon>eudicotyledons</taxon>
        <taxon>Gunneridae</taxon>
        <taxon>Pentapetalae</taxon>
        <taxon>rosids</taxon>
        <taxon>fabids</taxon>
        <taxon>Rosales</taxon>
        <taxon>Rhamnaceae</taxon>
        <taxon>rhamnoid group</taxon>
        <taxon>Rhamneae</taxon>
        <taxon>Rhamnella</taxon>
    </lineage>
</organism>
<dbReference type="GO" id="GO:0016705">
    <property type="term" value="F:oxidoreductase activity, acting on paired donors, with incorporation or reduction of molecular oxygen"/>
    <property type="evidence" value="ECO:0007669"/>
    <property type="project" value="InterPro"/>
</dbReference>
<keyword evidence="12" id="KW-0732">Signal</keyword>
<evidence type="ECO:0000256" key="9">
    <source>
        <dbReference type="ARBA" id="ARBA00023136"/>
    </source>
</evidence>
<dbReference type="SUPFAM" id="SSF48264">
    <property type="entry name" value="Cytochrome P450"/>
    <property type="match status" value="1"/>
</dbReference>
<evidence type="ECO:0000256" key="8">
    <source>
        <dbReference type="ARBA" id="ARBA00023033"/>
    </source>
</evidence>
<comment type="cofactor">
    <cofactor evidence="1 10">
        <name>heme</name>
        <dbReference type="ChEBI" id="CHEBI:30413"/>
    </cofactor>
</comment>
<evidence type="ECO:0000256" key="12">
    <source>
        <dbReference type="SAM" id="SignalP"/>
    </source>
</evidence>
<dbReference type="GO" id="GO:0016020">
    <property type="term" value="C:membrane"/>
    <property type="evidence" value="ECO:0007669"/>
    <property type="project" value="UniProtKB-SubCell"/>
</dbReference>
<evidence type="ECO:0000256" key="10">
    <source>
        <dbReference type="PIRSR" id="PIRSR602401-1"/>
    </source>
</evidence>
<dbReference type="InterPro" id="IPR001128">
    <property type="entry name" value="Cyt_P450"/>
</dbReference>
<evidence type="ECO:0000256" key="6">
    <source>
        <dbReference type="ARBA" id="ARBA00023002"/>
    </source>
</evidence>
<keyword evidence="5 10" id="KW-0479">Metal-binding</keyword>
<dbReference type="AlphaFoldDB" id="A0A8K0DZ44"/>
<evidence type="ECO:0000256" key="11">
    <source>
        <dbReference type="RuleBase" id="RU000461"/>
    </source>
</evidence>
<dbReference type="OrthoDB" id="2789670at2759"/>
<evidence type="ECO:0000256" key="4">
    <source>
        <dbReference type="ARBA" id="ARBA00022617"/>
    </source>
</evidence>
<dbReference type="PANTHER" id="PTHR47943:SF9">
    <property type="entry name" value="CYTOCHROME P450"/>
    <property type="match status" value="1"/>
</dbReference>
<dbReference type="PRINTS" id="PR00385">
    <property type="entry name" value="P450"/>
</dbReference>
<dbReference type="Gene3D" id="1.10.630.10">
    <property type="entry name" value="Cytochrome P450"/>
    <property type="match status" value="1"/>
</dbReference>
<evidence type="ECO:0000256" key="1">
    <source>
        <dbReference type="ARBA" id="ARBA00001971"/>
    </source>
</evidence>
<dbReference type="FunFam" id="1.10.630.10:FF:000011">
    <property type="entry name" value="Cytochrome P450 83B1"/>
    <property type="match status" value="1"/>
</dbReference>
<dbReference type="GO" id="GO:0005506">
    <property type="term" value="F:iron ion binding"/>
    <property type="evidence" value="ECO:0007669"/>
    <property type="project" value="InterPro"/>
</dbReference>
<sequence>MSSTMLAIFLVVLVLASLWFLQTSTQKHSKNGGKLPPGPPSIPIIGNLHQLGTLPHRSLQKLAQKYGPIMSIRLGTVTSIVVSSPQAAEQFLKTHDTNFASRPKIQASDYMSYGTKGLVFAEYGPYWRNIRKLCTLQLLSSSKAESFAGLRREEIGVSLVESLKMSAATGEVVDLSQKIGEVVEDISTRMILGRSKDDDRYDLKGLAEEVLTLAGAFNFADYVPFLGALDLQGLTRRMKKASKHFDQVLEKIIVEHEQDINHQHRDLVDVLLPLINQPMNPQDDHIYVIDRTNIKAILLDLIIASFDAATTATEWTISELLRNPRVMKKLQEELQSVVGMDRIVDEKDLVKLGYLNMVMKESLRLHPVVPFLIPRECMEGITIGGYYIPKKSRIMVNTWAIGHDQNVWSNNVEEFFPERFIERNIDLRGHDFELLPFGSGRRMCPGLHLGLTTVRLVLAQLVHCFDWKLIPHGTRPKDIDMTEIFGLSVPRANHLLVKPVHRLLGQSM</sequence>
<dbReference type="InterPro" id="IPR036396">
    <property type="entry name" value="Cyt_P450_sf"/>
</dbReference>
<dbReference type="GO" id="GO:0004497">
    <property type="term" value="F:monooxygenase activity"/>
    <property type="evidence" value="ECO:0007669"/>
    <property type="project" value="UniProtKB-KW"/>
</dbReference>
<feature type="signal peptide" evidence="12">
    <location>
        <begin position="1"/>
        <end position="25"/>
    </location>
</feature>
<evidence type="ECO:0000256" key="5">
    <source>
        <dbReference type="ARBA" id="ARBA00022723"/>
    </source>
</evidence>
<name>A0A8K0DZ44_9ROSA</name>
<dbReference type="InterPro" id="IPR002401">
    <property type="entry name" value="Cyt_P450_E_grp-I"/>
</dbReference>
<accession>A0A8K0DZ44</accession>
<comment type="subcellular location">
    <subcellularLocation>
        <location evidence="2">Membrane</location>
    </subcellularLocation>
</comment>
<evidence type="ECO:0000313" key="14">
    <source>
        <dbReference type="Proteomes" id="UP000796880"/>
    </source>
</evidence>
<gene>
    <name evidence="13" type="ORF">FNV43_RR20629</name>
</gene>
<keyword evidence="4 10" id="KW-0349">Heme</keyword>
<proteinExistence type="inferred from homology"/>
<feature type="chain" id="PRO_5035460358" description="Cytochrome P450 CYP736A12-like" evidence="12">
    <location>
        <begin position="26"/>
        <end position="508"/>
    </location>
</feature>
<reference evidence="13" key="1">
    <citation type="submission" date="2020-03" db="EMBL/GenBank/DDBJ databases">
        <title>A high-quality chromosome-level genome assembly of a woody plant with both climbing and erect habits, Rhamnella rubrinervis.</title>
        <authorList>
            <person name="Lu Z."/>
            <person name="Yang Y."/>
            <person name="Zhu X."/>
            <person name="Sun Y."/>
        </authorList>
    </citation>
    <scope>NUCLEOTIDE SEQUENCE</scope>
    <source>
        <strain evidence="13">BYM</strain>
        <tissue evidence="13">Leaf</tissue>
    </source>
</reference>
<evidence type="ECO:0000256" key="2">
    <source>
        <dbReference type="ARBA" id="ARBA00004370"/>
    </source>
</evidence>
<dbReference type="InterPro" id="IPR017972">
    <property type="entry name" value="Cyt_P450_CS"/>
</dbReference>
<keyword evidence="6 11" id="KW-0560">Oxidoreductase</keyword>